<accession>A0A3B0X0M8</accession>
<dbReference type="Pfam" id="PF13174">
    <property type="entry name" value="TPR_6"/>
    <property type="match status" value="3"/>
</dbReference>
<evidence type="ECO:0000313" key="2">
    <source>
        <dbReference type="EMBL" id="VAW58073.1"/>
    </source>
</evidence>
<sequence length="958" mass="112620">MFKPDTNTRYKYRFLSLTLILVLFSILLSACKTEDPPTSLADIDVVSKKNKQEKVFIQPKSNEEIREAYTEYLNNADVDDKARIDALNRLAALELTYSNKLLQEQENNEKGITNDALDDELFNTRLNKTIDLITTSLKDYPKSKNNGSLLYQLAKAYDQKGDHQKSMDTLAELIEKFPKNPFYVEAQFRIAEEAFSQQDYNTAEYAYTEVIISRENDIFHEKSLFKRGWSRFKQQYYTEAVDDFLEAVLKHNFDEFEKLNKTEREQFDEYFRAIGLAFSYLGGSEPLYEYFQNRPDFLYTYHTYSMVAEIYLKQERFSDAVDTLQQFIKFYPGSDNIPYSHLKIIEIWKNSGFSHKVYNAIEEFYVEYNPSSEYWKKQNEKSSVNRAIRRSLQEYVVLMTGYYHNKYQKSLRNSDYAKTELWYKRYLKHYRAYAQKDNVYFLYAELLSQKKKNTEALKYYELAAYDNDLIVHKNAAYASIILSDNLATQSIANKAGDKKHLYLKKQIRYALKYAQKYPTDKRTRKLVLHAAELAFKSADYKTAIELSDLIIESKPVDRQASRNNYNYLIDLKAESYFKLKEYAEAESIYKEILKQKLSSQNKIRYRDKLALSIYKQGEQANLNNDAPQAINHYSRISLIVPTSTIATTGLYDAIALNMRHKQWKNAITDIKRFQSLYPRNKLQPDISRKLSVAYLSSDQGIKAAAEFEKIANSGGDIAIKAAALWQAAELYEEKNKLEEAIRSYEEYARKFRKPYVQHMESMNKLTELYQKKGSLKNTLKWQSSIVKADKSALNNIKTDRTKYITSFAYLGLAHKEQTRFNKIRLSLPLKRSLRNKKVTMQRAVKYYGKASKYKLYEPSTESTYAIALIYRNFSKALLESDRPRNLSSEQLDQYEILLEDQAFPFEDKAIEFFEINLSRIKDGRYNSWIKKSHQQLSELFPVRYNRQPKQDRYINVAH</sequence>
<feature type="coiled-coil region" evidence="1">
    <location>
        <begin position="720"/>
        <end position="750"/>
    </location>
</feature>
<evidence type="ECO:0000256" key="1">
    <source>
        <dbReference type="SAM" id="Coils"/>
    </source>
</evidence>
<dbReference type="PROSITE" id="PS51257">
    <property type="entry name" value="PROKAR_LIPOPROTEIN"/>
    <property type="match status" value="1"/>
</dbReference>
<dbReference type="PROSITE" id="PS50005">
    <property type="entry name" value="TPR"/>
    <property type="match status" value="2"/>
</dbReference>
<organism evidence="2">
    <name type="scientific">hydrothermal vent metagenome</name>
    <dbReference type="NCBI Taxonomy" id="652676"/>
    <lineage>
        <taxon>unclassified sequences</taxon>
        <taxon>metagenomes</taxon>
        <taxon>ecological metagenomes</taxon>
    </lineage>
</organism>
<dbReference type="SUPFAM" id="SSF48452">
    <property type="entry name" value="TPR-like"/>
    <property type="match status" value="3"/>
</dbReference>
<dbReference type="InterPro" id="IPR011990">
    <property type="entry name" value="TPR-like_helical_dom_sf"/>
</dbReference>
<dbReference type="SMART" id="SM00028">
    <property type="entry name" value="TPR"/>
    <property type="match status" value="7"/>
</dbReference>
<proteinExistence type="predicted"/>
<keyword evidence="1" id="KW-0175">Coiled coil</keyword>
<dbReference type="AlphaFoldDB" id="A0A3B0X0M8"/>
<dbReference type="EMBL" id="UOFG01000015">
    <property type="protein sequence ID" value="VAW58073.1"/>
    <property type="molecule type" value="Genomic_DNA"/>
</dbReference>
<gene>
    <name evidence="2" type="ORF">MNBD_GAMMA11-1345</name>
</gene>
<dbReference type="Gene3D" id="1.25.40.10">
    <property type="entry name" value="Tetratricopeptide repeat domain"/>
    <property type="match status" value="5"/>
</dbReference>
<reference evidence="2" key="1">
    <citation type="submission" date="2018-06" db="EMBL/GenBank/DDBJ databases">
        <authorList>
            <person name="Zhirakovskaya E."/>
        </authorList>
    </citation>
    <scope>NUCLEOTIDE SEQUENCE</scope>
</reference>
<dbReference type="InterPro" id="IPR019734">
    <property type="entry name" value="TPR_rpt"/>
</dbReference>
<name>A0A3B0X0M8_9ZZZZ</name>
<protein>
    <submittedName>
        <fullName evidence="2">TPR domain protein, putative component of TonB system</fullName>
    </submittedName>
</protein>